<evidence type="ECO:0000256" key="1">
    <source>
        <dbReference type="SAM" id="SignalP"/>
    </source>
</evidence>
<reference evidence="2 3" key="1">
    <citation type="submission" date="2021-02" db="EMBL/GenBank/DDBJ databases">
        <title>Plant Genome Project.</title>
        <authorList>
            <person name="Zhang R.-G."/>
        </authorList>
    </citation>
    <scope>NUCLEOTIDE SEQUENCE [LARGE SCALE GENOMIC DNA]</scope>
    <source>
        <tissue evidence="2">Leaves</tissue>
    </source>
</reference>
<feature type="signal peptide" evidence="1">
    <location>
        <begin position="1"/>
        <end position="24"/>
    </location>
</feature>
<dbReference type="EMBL" id="JAFEMO010000006">
    <property type="protein sequence ID" value="KAH7568805.1"/>
    <property type="molecule type" value="Genomic_DNA"/>
</dbReference>
<evidence type="ECO:0000313" key="2">
    <source>
        <dbReference type="EMBL" id="KAH7568805.1"/>
    </source>
</evidence>
<feature type="chain" id="PRO_5045514086" evidence="1">
    <location>
        <begin position="25"/>
        <end position="320"/>
    </location>
</feature>
<accession>A0ABQ8HWR6</accession>
<sequence>MESQRLHITLSLVLLSHLAVGARGEPVLGAGLAPDTALERSTFARYRTIRARYPDRASHHFPKKDSMLKWYANMICSSRDGALFKKANAKEKIGQLKKIVGEPLCRDVLKLAVMSVEHEELILNLQQVIADIWKDAEVRFNNVRLEQAGVVDTMAEKIRAMSDEIKKAVDGNKENEKEVEAKRKKPIQSRNNGCFIYNGPHRARDCPMKEQVNALASEKADTSDSNADVIRANCMQLLNTIRVVKQPPYNLMQVGIEIEVGLGTWRGKCMMNVIPLDDFEMVLGNEFFVKAKAALSRLDVGPSYYEDPISSNPTYRASKV</sequence>
<keyword evidence="3" id="KW-1185">Reference proteome</keyword>
<dbReference type="Proteomes" id="UP000827721">
    <property type="component" value="Unassembled WGS sequence"/>
</dbReference>
<protein>
    <submittedName>
        <fullName evidence="2">Uncharacterized protein</fullName>
    </submittedName>
</protein>
<gene>
    <name evidence="2" type="ORF">JRO89_XS06G0053600</name>
</gene>
<keyword evidence="1" id="KW-0732">Signal</keyword>
<evidence type="ECO:0000313" key="3">
    <source>
        <dbReference type="Proteomes" id="UP000827721"/>
    </source>
</evidence>
<organism evidence="2 3">
    <name type="scientific">Xanthoceras sorbifolium</name>
    <dbReference type="NCBI Taxonomy" id="99658"/>
    <lineage>
        <taxon>Eukaryota</taxon>
        <taxon>Viridiplantae</taxon>
        <taxon>Streptophyta</taxon>
        <taxon>Embryophyta</taxon>
        <taxon>Tracheophyta</taxon>
        <taxon>Spermatophyta</taxon>
        <taxon>Magnoliopsida</taxon>
        <taxon>eudicotyledons</taxon>
        <taxon>Gunneridae</taxon>
        <taxon>Pentapetalae</taxon>
        <taxon>rosids</taxon>
        <taxon>malvids</taxon>
        <taxon>Sapindales</taxon>
        <taxon>Sapindaceae</taxon>
        <taxon>Xanthoceroideae</taxon>
        <taxon>Xanthoceras</taxon>
    </lineage>
</organism>
<proteinExistence type="predicted"/>
<comment type="caution">
    <text evidence="2">The sequence shown here is derived from an EMBL/GenBank/DDBJ whole genome shotgun (WGS) entry which is preliminary data.</text>
</comment>
<name>A0ABQ8HWR6_9ROSI</name>